<comment type="caution">
    <text evidence="2">The sequence shown here is derived from an EMBL/GenBank/DDBJ whole genome shotgun (WGS) entry which is preliminary data.</text>
</comment>
<sequence length="280" mass="32693">MKGIEMSEEQKHSYFRIRTNPMRIRQAASMNLNGYWWIYFIGIFVYYFFSDILINVVGRYFPSGYMAIPMSNLPEEIQKSVAMPQIPVVLFFYVLLMSGAFELGRAVYSLSALRNRLVIPRLVFEGFSVYFRATAICVIRYLLTALGFMCFFFPGIVVNYAYSQAYYLLAEDEKRSVIECLRESRRMMVGNKLTLFRLDLTYFFLVFASYLPSYILVGNGTVSVDGINGMLTFYLLQIPYFMAMSSFCMGRTVFYELLRFGSFKNFKYRGEDFFREIGSL</sequence>
<protein>
    <submittedName>
        <fullName evidence="2">DUF975 family protein</fullName>
    </submittedName>
</protein>
<accession>A0A6N7XJE3</accession>
<organism evidence="2 3">
    <name type="scientific">Mogibacterium kristiansenii</name>
    <dbReference type="NCBI Taxonomy" id="2606708"/>
    <lineage>
        <taxon>Bacteria</taxon>
        <taxon>Bacillati</taxon>
        <taxon>Bacillota</taxon>
        <taxon>Clostridia</taxon>
        <taxon>Peptostreptococcales</taxon>
        <taxon>Anaerovoracaceae</taxon>
        <taxon>Mogibacterium</taxon>
    </lineage>
</organism>
<feature type="transmembrane region" description="Helical" evidence="1">
    <location>
        <begin position="35"/>
        <end position="61"/>
    </location>
</feature>
<evidence type="ECO:0000313" key="3">
    <source>
        <dbReference type="Proteomes" id="UP000469424"/>
    </source>
</evidence>
<dbReference type="Proteomes" id="UP000469424">
    <property type="component" value="Unassembled WGS sequence"/>
</dbReference>
<dbReference type="EMBL" id="VUNA01000002">
    <property type="protein sequence ID" value="MST70056.1"/>
    <property type="molecule type" value="Genomic_DNA"/>
</dbReference>
<dbReference type="InterPro" id="IPR010380">
    <property type="entry name" value="DUF975"/>
</dbReference>
<dbReference type="AlphaFoldDB" id="A0A6N7XJE3"/>
<dbReference type="PANTHER" id="PTHR40076:SF1">
    <property type="entry name" value="MEMBRANE PROTEIN"/>
    <property type="match status" value="1"/>
</dbReference>
<evidence type="ECO:0000313" key="2">
    <source>
        <dbReference type="EMBL" id="MST70056.1"/>
    </source>
</evidence>
<keyword evidence="3" id="KW-1185">Reference proteome</keyword>
<gene>
    <name evidence="2" type="ORF">FYJ65_01670</name>
</gene>
<keyword evidence="1" id="KW-0472">Membrane</keyword>
<keyword evidence="1" id="KW-1133">Transmembrane helix</keyword>
<feature type="transmembrane region" description="Helical" evidence="1">
    <location>
        <begin position="195"/>
        <end position="217"/>
    </location>
</feature>
<feature type="transmembrane region" description="Helical" evidence="1">
    <location>
        <begin position="237"/>
        <end position="258"/>
    </location>
</feature>
<dbReference type="PANTHER" id="PTHR40076">
    <property type="entry name" value="MEMBRANE PROTEIN-RELATED"/>
    <property type="match status" value="1"/>
</dbReference>
<feature type="transmembrane region" description="Helical" evidence="1">
    <location>
        <begin position="81"/>
        <end position="101"/>
    </location>
</feature>
<proteinExistence type="predicted"/>
<evidence type="ECO:0000256" key="1">
    <source>
        <dbReference type="SAM" id="Phobius"/>
    </source>
</evidence>
<reference evidence="2 3" key="1">
    <citation type="submission" date="2019-08" db="EMBL/GenBank/DDBJ databases">
        <title>In-depth cultivation of the pig gut microbiome towards novel bacterial diversity and tailored functional studies.</title>
        <authorList>
            <person name="Wylensek D."/>
            <person name="Hitch T.C.A."/>
            <person name="Clavel T."/>
        </authorList>
    </citation>
    <scope>NUCLEOTIDE SEQUENCE [LARGE SCALE GENOMIC DNA]</scope>
    <source>
        <strain evidence="2 3">WCA-MUC-591-APC-4B</strain>
    </source>
</reference>
<keyword evidence="1" id="KW-0812">Transmembrane</keyword>
<name>A0A6N7XJE3_9FIRM</name>